<organism evidence="1 2">
    <name type="scientific">Pleurodeles waltl</name>
    <name type="common">Iberian ribbed newt</name>
    <dbReference type="NCBI Taxonomy" id="8319"/>
    <lineage>
        <taxon>Eukaryota</taxon>
        <taxon>Metazoa</taxon>
        <taxon>Chordata</taxon>
        <taxon>Craniata</taxon>
        <taxon>Vertebrata</taxon>
        <taxon>Euteleostomi</taxon>
        <taxon>Amphibia</taxon>
        <taxon>Batrachia</taxon>
        <taxon>Caudata</taxon>
        <taxon>Salamandroidea</taxon>
        <taxon>Salamandridae</taxon>
        <taxon>Pleurodelinae</taxon>
        <taxon>Pleurodeles</taxon>
    </lineage>
</organism>
<comment type="caution">
    <text evidence="1">The sequence shown here is derived from an EMBL/GenBank/DDBJ whole genome shotgun (WGS) entry which is preliminary data.</text>
</comment>
<evidence type="ECO:0000313" key="2">
    <source>
        <dbReference type="Proteomes" id="UP001066276"/>
    </source>
</evidence>
<proteinExistence type="predicted"/>
<dbReference type="Proteomes" id="UP001066276">
    <property type="component" value="Chromosome 2_1"/>
</dbReference>
<reference evidence="1" key="1">
    <citation type="journal article" date="2022" name="bioRxiv">
        <title>Sequencing and chromosome-scale assembly of the giantPleurodeles waltlgenome.</title>
        <authorList>
            <person name="Brown T."/>
            <person name="Elewa A."/>
            <person name="Iarovenko S."/>
            <person name="Subramanian E."/>
            <person name="Araus A.J."/>
            <person name="Petzold A."/>
            <person name="Susuki M."/>
            <person name="Suzuki K.-i.T."/>
            <person name="Hayashi T."/>
            <person name="Toyoda A."/>
            <person name="Oliveira C."/>
            <person name="Osipova E."/>
            <person name="Leigh N.D."/>
            <person name="Simon A."/>
            <person name="Yun M.H."/>
        </authorList>
    </citation>
    <scope>NUCLEOTIDE SEQUENCE</scope>
    <source>
        <strain evidence="1">20211129_DDA</strain>
        <tissue evidence="1">Liver</tissue>
    </source>
</reference>
<name>A0AAV7VIS0_PLEWA</name>
<protein>
    <submittedName>
        <fullName evidence="1">Uncharacterized protein</fullName>
    </submittedName>
</protein>
<sequence>MRFYWNLNPGGCSTQLDTEIFSRIAGGVRFTSQTVFSIHATPSYINIGPPGDVEIPEFSPTEATLLLMNINKHKLLQTYKMLLRNVSDPMVVVRKAWEKKLGELDDNDCKELCSASSRDSLSQNTVAARRRGRHLIFPCHMLIASIHLLRRRTFRELNPALPGDPLSQNTVVASRRDSHRISPHRALFVPIHLPRTLKELCSASPGDPLSQSTAAARKR</sequence>
<dbReference type="EMBL" id="JANPWB010000003">
    <property type="protein sequence ID" value="KAJ1200622.1"/>
    <property type="molecule type" value="Genomic_DNA"/>
</dbReference>
<dbReference type="AlphaFoldDB" id="A0AAV7VIS0"/>
<keyword evidence="2" id="KW-1185">Reference proteome</keyword>
<accession>A0AAV7VIS0</accession>
<gene>
    <name evidence="1" type="ORF">NDU88_004443</name>
</gene>
<evidence type="ECO:0000313" key="1">
    <source>
        <dbReference type="EMBL" id="KAJ1200622.1"/>
    </source>
</evidence>